<keyword evidence="1" id="KW-1133">Transmembrane helix</keyword>
<evidence type="ECO:0000313" key="2">
    <source>
        <dbReference type="EMBL" id="CDR34225.1"/>
    </source>
</evidence>
<reference evidence="2" key="1">
    <citation type="submission" date="2013-12" db="EMBL/GenBank/DDBJ databases">
        <authorList>
            <person name="Linke B."/>
        </authorList>
    </citation>
    <scope>NUCLEOTIDE SEQUENCE [LARGE SCALE GENOMIC DNA]</scope>
    <source>
        <strain evidence="2">CRIB-18</strain>
    </source>
</reference>
<dbReference type="Proteomes" id="UP000031552">
    <property type="component" value="Unassembled WGS sequence"/>
</dbReference>
<dbReference type="RefSeq" id="WP_041017786.1">
    <property type="nucleotide sequence ID" value="NZ_CCEJ010000007.1"/>
</dbReference>
<protein>
    <submittedName>
        <fullName evidence="2">Membrane protein</fullName>
    </submittedName>
</protein>
<dbReference type="STRING" id="1437425.CSEC_1406"/>
<feature type="transmembrane region" description="Helical" evidence="1">
    <location>
        <begin position="6"/>
        <end position="31"/>
    </location>
</feature>
<dbReference type="InterPro" id="IPR016024">
    <property type="entry name" value="ARM-type_fold"/>
</dbReference>
<keyword evidence="3" id="KW-1185">Reference proteome</keyword>
<dbReference type="Pfam" id="PF13646">
    <property type="entry name" value="HEAT_2"/>
    <property type="match status" value="1"/>
</dbReference>
<name>A0A090D212_9BACT</name>
<gene>
    <name evidence="2" type="ORF">CSEC_1406</name>
</gene>
<dbReference type="SUPFAM" id="SSF48371">
    <property type="entry name" value="ARM repeat"/>
    <property type="match status" value="1"/>
</dbReference>
<accession>A0A090D212</accession>
<dbReference type="InterPro" id="IPR011989">
    <property type="entry name" value="ARM-like"/>
</dbReference>
<evidence type="ECO:0000313" key="3">
    <source>
        <dbReference type="Proteomes" id="UP000031552"/>
    </source>
</evidence>
<organism evidence="2 3">
    <name type="scientific">Candidatus Criblamydia sequanensis CRIB-18</name>
    <dbReference type="NCBI Taxonomy" id="1437425"/>
    <lineage>
        <taxon>Bacteria</taxon>
        <taxon>Pseudomonadati</taxon>
        <taxon>Chlamydiota</taxon>
        <taxon>Chlamydiia</taxon>
        <taxon>Parachlamydiales</taxon>
        <taxon>Candidatus Criblamydiaceae</taxon>
        <taxon>Candidatus Criblamydia</taxon>
    </lineage>
</organism>
<dbReference type="OrthoDB" id="9801841at2"/>
<keyword evidence="1" id="KW-0472">Membrane</keyword>
<dbReference type="AlphaFoldDB" id="A0A090D212"/>
<dbReference type="EMBL" id="CCEJ010000007">
    <property type="protein sequence ID" value="CDR34225.1"/>
    <property type="molecule type" value="Genomic_DNA"/>
</dbReference>
<keyword evidence="1" id="KW-0812">Transmembrane</keyword>
<sequence length="350" mass="40415">MKFENIYYVTLLIQSLVLIIAIISIVFIAFFQIRSKNKIKKLKAKITQSINTALLQEEYDPSLIGNFSKKYQQEALLLTLEELNQNFKGENWDRLRKALVKQNLSAYKKSYHPNAFWKTKTWAARCIRLDPSLEDKETLEKLLNEKSFYVRSLAIDASVELEDKELISKVLEGMTKETKACRYVYRNAFMSGTKKTLDLVLEDYKKAGNNDLLRICCLDVMMCQVQINLPDQLAGDILSSNQELREIASQFLAKYSRRETRDLLVLASDDLSWKVRKNAIIGLARLNNPENVPIFEKRLCDPFWDVRFEAGNALLNCGDQGRAILRMQESSLNPISHDIARYLLTSSYDK</sequence>
<evidence type="ECO:0000256" key="1">
    <source>
        <dbReference type="SAM" id="Phobius"/>
    </source>
</evidence>
<proteinExistence type="predicted"/>
<comment type="caution">
    <text evidence="2">The sequence shown here is derived from an EMBL/GenBank/DDBJ whole genome shotgun (WGS) entry which is preliminary data.</text>
</comment>
<dbReference type="Gene3D" id="1.25.10.10">
    <property type="entry name" value="Leucine-rich Repeat Variant"/>
    <property type="match status" value="1"/>
</dbReference>
<reference evidence="2" key="2">
    <citation type="submission" date="2014-09" db="EMBL/GenBank/DDBJ databases">
        <title>Criblamydia sequanensis harbors a mega-plasmid encoding arsenite resistance.</title>
        <authorList>
            <person name="Bertelli C."/>
            <person name="Goesmann A."/>
            <person name="Greub G."/>
        </authorList>
    </citation>
    <scope>NUCLEOTIDE SEQUENCE [LARGE SCALE GENOMIC DNA]</scope>
    <source>
        <strain evidence="2">CRIB-18</strain>
    </source>
</reference>